<evidence type="ECO:0000256" key="12">
    <source>
        <dbReference type="SAM" id="MobiDB-lite"/>
    </source>
</evidence>
<dbReference type="PANTHER" id="PTHR13604:SF0">
    <property type="entry name" value="ABASIC SITE PROCESSING PROTEIN HMCES"/>
    <property type="match status" value="1"/>
</dbReference>
<dbReference type="GeneID" id="105367865"/>
<evidence type="ECO:0000256" key="11">
    <source>
        <dbReference type="ARBA" id="ARBA00031130"/>
    </source>
</evidence>
<organism evidence="13 14">
    <name type="scientific">Ceratosolen solmsi marchali</name>
    <dbReference type="NCBI Taxonomy" id="326594"/>
    <lineage>
        <taxon>Eukaryota</taxon>
        <taxon>Metazoa</taxon>
        <taxon>Ecdysozoa</taxon>
        <taxon>Arthropoda</taxon>
        <taxon>Hexapoda</taxon>
        <taxon>Insecta</taxon>
        <taxon>Pterygota</taxon>
        <taxon>Neoptera</taxon>
        <taxon>Endopterygota</taxon>
        <taxon>Hymenoptera</taxon>
        <taxon>Apocrita</taxon>
        <taxon>Proctotrupomorpha</taxon>
        <taxon>Chalcidoidea</taxon>
        <taxon>Agaonidae</taxon>
        <taxon>Agaoninae</taxon>
        <taxon>Ceratosolen</taxon>
    </lineage>
</organism>
<evidence type="ECO:0000256" key="1">
    <source>
        <dbReference type="ARBA" id="ARBA00008136"/>
    </source>
</evidence>
<dbReference type="RefSeq" id="XP_011505000.1">
    <property type="nucleotide sequence ID" value="XM_011506698.1"/>
</dbReference>
<dbReference type="Gene3D" id="3.90.1680.10">
    <property type="entry name" value="SOS response associated peptidase-like"/>
    <property type="match status" value="1"/>
</dbReference>
<evidence type="ECO:0000256" key="5">
    <source>
        <dbReference type="ARBA" id="ARBA00022801"/>
    </source>
</evidence>
<keyword evidence="7" id="KW-0238">DNA-binding</keyword>
<evidence type="ECO:0000256" key="8">
    <source>
        <dbReference type="ARBA" id="ARBA00023239"/>
    </source>
</evidence>
<dbReference type="KEGG" id="csol:105367865"/>
<name>A0AAJ7E230_9HYME</name>
<keyword evidence="13" id="KW-1185">Reference proteome</keyword>
<keyword evidence="5" id="KW-0378">Hydrolase</keyword>
<dbReference type="InterPro" id="IPR003738">
    <property type="entry name" value="SRAP"/>
</dbReference>
<keyword evidence="6" id="KW-0190">Covalent protein-DNA linkage</keyword>
<keyword evidence="8" id="KW-0456">Lyase</keyword>
<evidence type="ECO:0000256" key="2">
    <source>
        <dbReference type="ARBA" id="ARBA00015888"/>
    </source>
</evidence>
<dbReference type="SUPFAM" id="SSF143081">
    <property type="entry name" value="BB1717-like"/>
    <property type="match status" value="1"/>
</dbReference>
<dbReference type="Pfam" id="PF02586">
    <property type="entry name" value="SRAP"/>
    <property type="match status" value="1"/>
</dbReference>
<gene>
    <name evidence="14" type="primary">LOC105367865</name>
</gene>
<evidence type="ECO:0000256" key="10">
    <source>
        <dbReference type="ARBA" id="ARBA00030898"/>
    </source>
</evidence>
<comment type="similarity">
    <text evidence="1">Belongs to the SOS response-associated peptidase family.</text>
</comment>
<dbReference type="GO" id="GO:0106300">
    <property type="term" value="P:protein-DNA covalent cross-linking repair"/>
    <property type="evidence" value="ECO:0007669"/>
    <property type="project" value="InterPro"/>
</dbReference>
<feature type="compositionally biased region" description="Polar residues" evidence="12">
    <location>
        <begin position="241"/>
        <end position="254"/>
    </location>
</feature>
<evidence type="ECO:0000256" key="4">
    <source>
        <dbReference type="ARBA" id="ARBA00022763"/>
    </source>
</evidence>
<keyword evidence="3" id="KW-0645">Protease</keyword>
<keyword evidence="4" id="KW-0227">DNA damage</keyword>
<sequence length="266" mass="30890">MCRFCFCELSKEQLSKRCAYKKNDIEHDIPWNNDDIFVDYQPSNILQPKSNSLPVIVNGLHLQKPEDPLFCPMYWNFIPHWYKDDINEWKGVTHNARIENIYENKIYSASLKQGKRCVVVMEGFFEFKKTGTQPAEVYYLHSSDNNLLKAAGLFSTTKLHSGEILRSCTVITTESHNNLRKIHHRMPLLLNRDADFQSWLDFKNVSPTDAVTQIKANCQNDLKFYKTSKMGSRELQDTKKNVGSKSIMSNWLKTESNKGVKRKAND</sequence>
<feature type="compositionally biased region" description="Basic and acidic residues" evidence="12">
    <location>
        <begin position="255"/>
        <end position="266"/>
    </location>
</feature>
<evidence type="ECO:0000256" key="3">
    <source>
        <dbReference type="ARBA" id="ARBA00022670"/>
    </source>
</evidence>
<dbReference type="GO" id="GO:0006508">
    <property type="term" value="P:proteolysis"/>
    <property type="evidence" value="ECO:0007669"/>
    <property type="project" value="UniProtKB-KW"/>
</dbReference>
<accession>A0AAJ7E230</accession>
<dbReference type="Proteomes" id="UP000695007">
    <property type="component" value="Unplaced"/>
</dbReference>
<dbReference type="GO" id="GO:0016829">
    <property type="term" value="F:lyase activity"/>
    <property type="evidence" value="ECO:0007669"/>
    <property type="project" value="UniProtKB-KW"/>
</dbReference>
<evidence type="ECO:0000256" key="7">
    <source>
        <dbReference type="ARBA" id="ARBA00023125"/>
    </source>
</evidence>
<proteinExistence type="inferred from homology"/>
<reference evidence="14" key="1">
    <citation type="submission" date="2025-08" db="UniProtKB">
        <authorList>
            <consortium name="RefSeq"/>
        </authorList>
    </citation>
    <scope>IDENTIFICATION</scope>
</reference>
<evidence type="ECO:0000313" key="14">
    <source>
        <dbReference type="RefSeq" id="XP_011505000.1"/>
    </source>
</evidence>
<feature type="region of interest" description="Disordered" evidence="12">
    <location>
        <begin position="238"/>
        <end position="266"/>
    </location>
</feature>
<protein>
    <recommendedName>
        <fullName evidence="2">Abasic site processing protein HMCES</fullName>
    </recommendedName>
    <alternativeName>
        <fullName evidence="9">Embryonic stem cell-specific 5-hydroxymethylcytosine-binding protein</fullName>
    </alternativeName>
    <alternativeName>
        <fullName evidence="10">Peptidase HMCES</fullName>
    </alternativeName>
    <alternativeName>
        <fullName evidence="11">SRAP domain-containing protein 1</fullName>
    </alternativeName>
</protein>
<dbReference type="AlphaFoldDB" id="A0AAJ7E230"/>
<dbReference type="GO" id="GO:0003697">
    <property type="term" value="F:single-stranded DNA binding"/>
    <property type="evidence" value="ECO:0007669"/>
    <property type="project" value="InterPro"/>
</dbReference>
<evidence type="ECO:0000256" key="6">
    <source>
        <dbReference type="ARBA" id="ARBA00023124"/>
    </source>
</evidence>
<dbReference type="PANTHER" id="PTHR13604">
    <property type="entry name" value="DC12-RELATED"/>
    <property type="match status" value="1"/>
</dbReference>
<dbReference type="InterPro" id="IPR036590">
    <property type="entry name" value="SRAP-like"/>
</dbReference>
<evidence type="ECO:0000313" key="13">
    <source>
        <dbReference type="Proteomes" id="UP000695007"/>
    </source>
</evidence>
<evidence type="ECO:0000256" key="9">
    <source>
        <dbReference type="ARBA" id="ARBA00030390"/>
    </source>
</evidence>
<dbReference type="GO" id="GO:0008233">
    <property type="term" value="F:peptidase activity"/>
    <property type="evidence" value="ECO:0007669"/>
    <property type="project" value="UniProtKB-KW"/>
</dbReference>